<evidence type="ECO:0000313" key="2">
    <source>
        <dbReference type="EMBL" id="TQN44413.1"/>
    </source>
</evidence>
<name>A0A543PK37_9ACTN</name>
<evidence type="ECO:0000256" key="1">
    <source>
        <dbReference type="SAM" id="MobiDB-lite"/>
    </source>
</evidence>
<dbReference type="EMBL" id="VFQE01000001">
    <property type="protein sequence ID" value="TQN44413.1"/>
    <property type="molecule type" value="Genomic_DNA"/>
</dbReference>
<dbReference type="AlphaFoldDB" id="A0A543PK37"/>
<feature type="region of interest" description="Disordered" evidence="1">
    <location>
        <begin position="48"/>
        <end position="68"/>
    </location>
</feature>
<sequence>MRPARWVPQPEYDHEGFAWVDVVCTDKGRHPLARLAGVELAGDSGMMSHQGRHWWPPTPDADPGSGLSRESLTFRCPRCRKHTYVKPDRWWPALRALAAGGVSKTELDVSLLPF</sequence>
<organism evidence="2 3">
    <name type="scientific">Blastococcus colisei</name>
    <dbReference type="NCBI Taxonomy" id="1564162"/>
    <lineage>
        <taxon>Bacteria</taxon>
        <taxon>Bacillati</taxon>
        <taxon>Actinomycetota</taxon>
        <taxon>Actinomycetes</taxon>
        <taxon>Geodermatophilales</taxon>
        <taxon>Geodermatophilaceae</taxon>
        <taxon>Blastococcus</taxon>
    </lineage>
</organism>
<gene>
    <name evidence="2" type="ORF">FHU33_3915</name>
</gene>
<accession>A0A543PK37</accession>
<protein>
    <submittedName>
        <fullName evidence="2">Uncharacterized protein</fullName>
    </submittedName>
</protein>
<dbReference type="Proteomes" id="UP000319865">
    <property type="component" value="Unassembled WGS sequence"/>
</dbReference>
<reference evidence="2 3" key="1">
    <citation type="submission" date="2019-06" db="EMBL/GenBank/DDBJ databases">
        <title>Sequencing the genomes of 1000 actinobacteria strains.</title>
        <authorList>
            <person name="Klenk H.-P."/>
        </authorList>
    </citation>
    <scope>NUCLEOTIDE SEQUENCE [LARGE SCALE GENOMIC DNA]</scope>
    <source>
        <strain evidence="2 3">DSM 46837</strain>
    </source>
</reference>
<evidence type="ECO:0000313" key="3">
    <source>
        <dbReference type="Proteomes" id="UP000319865"/>
    </source>
</evidence>
<comment type="caution">
    <text evidence="2">The sequence shown here is derived from an EMBL/GenBank/DDBJ whole genome shotgun (WGS) entry which is preliminary data.</text>
</comment>
<keyword evidence="3" id="KW-1185">Reference proteome</keyword>
<proteinExistence type="predicted"/>